<feature type="domain" description="C2H2-type" evidence="10">
    <location>
        <begin position="332"/>
        <end position="359"/>
    </location>
</feature>
<name>A0ABM2A0V7_AEDAL</name>
<dbReference type="PROSITE" id="PS00028">
    <property type="entry name" value="ZINC_FINGER_C2H2_1"/>
    <property type="match status" value="4"/>
</dbReference>
<feature type="domain" description="C2H2-type" evidence="10">
    <location>
        <begin position="276"/>
        <end position="303"/>
    </location>
</feature>
<keyword evidence="13" id="KW-1185">Reference proteome</keyword>
<evidence type="ECO:0000259" key="10">
    <source>
        <dbReference type="PROSITE" id="PS50157"/>
    </source>
</evidence>
<evidence type="ECO:0000313" key="13">
    <source>
        <dbReference type="Proteomes" id="UP000069940"/>
    </source>
</evidence>
<evidence type="ECO:0000256" key="7">
    <source>
        <dbReference type="PROSITE-ProRule" id="PRU00042"/>
    </source>
</evidence>
<feature type="region of interest" description="Disordered" evidence="9">
    <location>
        <begin position="1"/>
        <end position="23"/>
    </location>
</feature>
<evidence type="ECO:0000256" key="4">
    <source>
        <dbReference type="ARBA" id="ARBA00022771"/>
    </source>
</evidence>
<keyword evidence="4 7" id="KW-0863">Zinc-finger</keyword>
<dbReference type="EnsemblMetazoa" id="AALFPA23_023395.R34819">
    <property type="protein sequence ID" value="AALFPA23_023395.P34819"/>
    <property type="gene ID" value="AALFPA23_023395"/>
</dbReference>
<feature type="domain" description="C2H2-type" evidence="10">
    <location>
        <begin position="248"/>
        <end position="275"/>
    </location>
</feature>
<evidence type="ECO:0000256" key="9">
    <source>
        <dbReference type="SAM" id="MobiDB-lite"/>
    </source>
</evidence>
<dbReference type="InterPro" id="IPR012934">
    <property type="entry name" value="Znf_AD"/>
</dbReference>
<dbReference type="InterPro" id="IPR013087">
    <property type="entry name" value="Znf_C2H2_type"/>
</dbReference>
<evidence type="ECO:0000256" key="5">
    <source>
        <dbReference type="ARBA" id="ARBA00022833"/>
    </source>
</evidence>
<dbReference type="PANTHER" id="PTHR24394">
    <property type="entry name" value="ZINC FINGER PROTEIN"/>
    <property type="match status" value="1"/>
</dbReference>
<feature type="compositionally biased region" description="Basic residues" evidence="9">
    <location>
        <begin position="229"/>
        <end position="243"/>
    </location>
</feature>
<dbReference type="PROSITE" id="PS51915">
    <property type="entry name" value="ZAD"/>
    <property type="match status" value="1"/>
</dbReference>
<dbReference type="PANTHER" id="PTHR24394:SF29">
    <property type="entry name" value="MYONEURIN"/>
    <property type="match status" value="1"/>
</dbReference>
<sequence length="418" mass="47998">MGKDSHKQSKQSPTSRTLTRCGDRKKPKKLAYFRSSIMAVTVENYLLCCRICMRLEKNDYFLDIYSSELPGTDVKVQEALLKTTGLEFTGDLHLPSKICQSCQLRLHDAFNFKMECCNNNVLLESFKREALEHFFRANRIEVKELLVNDDEEEPLSDPTIGTSTNVREILQIERLETPNDAYVIYEVGDDIQVQTKVETEEPVSDESTEEEEQQPNAVDFILNNLQPAHKNKQKKTTKARKSRYSPSNGCEVCGKTFQRKSNLVDHLRLHANVKLFSCSYCSASFVQAGNLKSHIRRHTLEKPFKCQYCDKSYSQSSALKTHVRTHTNERDYVCDVCQKAFTNSSDLRKHKVTHSDLRFLQCVICVKRYFTQRVHLRNHLNTHHPGSNVDELLQRGTLKDGVNVAPKSRPNSKMVASL</sequence>
<keyword evidence="6" id="KW-0539">Nucleus</keyword>
<keyword evidence="5 8" id="KW-0862">Zinc</keyword>
<evidence type="ECO:0000313" key="12">
    <source>
        <dbReference type="EnsemblMetazoa" id="AALFPA23_023395.P34819"/>
    </source>
</evidence>
<dbReference type="SUPFAM" id="SSF57716">
    <property type="entry name" value="Glucocorticoid receptor-like (DNA-binding domain)"/>
    <property type="match status" value="1"/>
</dbReference>
<proteinExistence type="predicted"/>
<dbReference type="Proteomes" id="UP000069940">
    <property type="component" value="Unassembled WGS sequence"/>
</dbReference>
<dbReference type="Pfam" id="PF00096">
    <property type="entry name" value="zf-C2H2"/>
    <property type="match status" value="4"/>
</dbReference>
<dbReference type="SUPFAM" id="SSF57667">
    <property type="entry name" value="beta-beta-alpha zinc fingers"/>
    <property type="match status" value="3"/>
</dbReference>
<evidence type="ECO:0000256" key="8">
    <source>
        <dbReference type="PROSITE-ProRule" id="PRU01263"/>
    </source>
</evidence>
<evidence type="ECO:0000259" key="11">
    <source>
        <dbReference type="PROSITE" id="PS51915"/>
    </source>
</evidence>
<accession>A0ABM2A0V7</accession>
<dbReference type="SMART" id="SM00355">
    <property type="entry name" value="ZnF_C2H2"/>
    <property type="match status" value="5"/>
</dbReference>
<evidence type="ECO:0000256" key="2">
    <source>
        <dbReference type="ARBA" id="ARBA00022723"/>
    </source>
</evidence>
<dbReference type="InterPro" id="IPR036236">
    <property type="entry name" value="Znf_C2H2_sf"/>
</dbReference>
<feature type="domain" description="C2H2-type" evidence="10">
    <location>
        <begin position="304"/>
        <end position="331"/>
    </location>
</feature>
<comment type="subcellular location">
    <subcellularLocation>
        <location evidence="1">Nucleus</location>
    </subcellularLocation>
</comment>
<feature type="binding site" evidence="8">
    <location>
        <position position="52"/>
    </location>
    <ligand>
        <name>Zn(2+)</name>
        <dbReference type="ChEBI" id="CHEBI:29105"/>
    </ligand>
</feature>
<feature type="region of interest" description="Disordered" evidence="9">
    <location>
        <begin position="223"/>
        <end position="243"/>
    </location>
</feature>
<reference evidence="13" key="1">
    <citation type="journal article" date="2015" name="Proc. Natl. Acad. Sci. U.S.A.">
        <title>Genome sequence of the Asian Tiger mosquito, Aedes albopictus, reveals insights into its biology, genetics, and evolution.</title>
        <authorList>
            <person name="Chen X.G."/>
            <person name="Jiang X."/>
            <person name="Gu J."/>
            <person name="Xu M."/>
            <person name="Wu Y."/>
            <person name="Deng Y."/>
            <person name="Zhang C."/>
            <person name="Bonizzoni M."/>
            <person name="Dermauw W."/>
            <person name="Vontas J."/>
            <person name="Armbruster P."/>
            <person name="Huang X."/>
            <person name="Yang Y."/>
            <person name="Zhang H."/>
            <person name="He W."/>
            <person name="Peng H."/>
            <person name="Liu Y."/>
            <person name="Wu K."/>
            <person name="Chen J."/>
            <person name="Lirakis M."/>
            <person name="Topalis P."/>
            <person name="Van Leeuwen T."/>
            <person name="Hall A.B."/>
            <person name="Jiang X."/>
            <person name="Thorpe C."/>
            <person name="Mueller R.L."/>
            <person name="Sun C."/>
            <person name="Waterhouse R.M."/>
            <person name="Yan G."/>
            <person name="Tu Z.J."/>
            <person name="Fang X."/>
            <person name="James A.A."/>
        </authorList>
    </citation>
    <scope>NUCLEOTIDE SEQUENCE [LARGE SCALE GENOMIC DNA]</scope>
    <source>
        <strain evidence="13">Foshan</strain>
    </source>
</reference>
<feature type="domain" description="ZAD" evidence="11">
    <location>
        <begin position="47"/>
        <end position="126"/>
    </location>
</feature>
<keyword evidence="2 8" id="KW-0479">Metal-binding</keyword>
<evidence type="ECO:0008006" key="14">
    <source>
        <dbReference type="Google" id="ProtNLM"/>
    </source>
</evidence>
<feature type="binding site" evidence="8">
    <location>
        <position position="99"/>
    </location>
    <ligand>
        <name>Zn(2+)</name>
        <dbReference type="ChEBI" id="CHEBI:29105"/>
    </ligand>
</feature>
<dbReference type="PROSITE" id="PS50157">
    <property type="entry name" value="ZINC_FINGER_C2H2_2"/>
    <property type="match status" value="4"/>
</dbReference>
<evidence type="ECO:0000256" key="3">
    <source>
        <dbReference type="ARBA" id="ARBA00022737"/>
    </source>
</evidence>
<dbReference type="Gene3D" id="3.40.1800.20">
    <property type="match status" value="1"/>
</dbReference>
<protein>
    <recommendedName>
        <fullName evidence="14">C2h2-type zn-finger protein</fullName>
    </recommendedName>
</protein>
<dbReference type="GeneID" id="115267743"/>
<evidence type="ECO:0000256" key="6">
    <source>
        <dbReference type="ARBA" id="ARBA00023242"/>
    </source>
</evidence>
<reference evidence="12" key="2">
    <citation type="submission" date="2025-05" db="UniProtKB">
        <authorList>
            <consortium name="EnsemblMetazoa"/>
        </authorList>
    </citation>
    <scope>IDENTIFICATION</scope>
    <source>
        <strain evidence="12">Foshan</strain>
    </source>
</reference>
<dbReference type="RefSeq" id="XP_062714925.1">
    <property type="nucleotide sequence ID" value="XM_062858941.1"/>
</dbReference>
<keyword evidence="3" id="KW-0677">Repeat</keyword>
<dbReference type="SMART" id="SM00868">
    <property type="entry name" value="zf-AD"/>
    <property type="match status" value="1"/>
</dbReference>
<organism evidence="12 13">
    <name type="scientific">Aedes albopictus</name>
    <name type="common">Asian tiger mosquito</name>
    <name type="synonym">Stegomyia albopicta</name>
    <dbReference type="NCBI Taxonomy" id="7160"/>
    <lineage>
        <taxon>Eukaryota</taxon>
        <taxon>Metazoa</taxon>
        <taxon>Ecdysozoa</taxon>
        <taxon>Arthropoda</taxon>
        <taxon>Hexapoda</taxon>
        <taxon>Insecta</taxon>
        <taxon>Pterygota</taxon>
        <taxon>Neoptera</taxon>
        <taxon>Endopterygota</taxon>
        <taxon>Diptera</taxon>
        <taxon>Nematocera</taxon>
        <taxon>Culicoidea</taxon>
        <taxon>Culicidae</taxon>
        <taxon>Culicinae</taxon>
        <taxon>Aedini</taxon>
        <taxon>Aedes</taxon>
        <taxon>Stegomyia</taxon>
    </lineage>
</organism>
<dbReference type="Gene3D" id="3.30.160.60">
    <property type="entry name" value="Classic Zinc Finger"/>
    <property type="match status" value="4"/>
</dbReference>
<feature type="binding site" evidence="8">
    <location>
        <position position="49"/>
    </location>
    <ligand>
        <name>Zn(2+)</name>
        <dbReference type="ChEBI" id="CHEBI:29105"/>
    </ligand>
</feature>
<evidence type="ECO:0000256" key="1">
    <source>
        <dbReference type="ARBA" id="ARBA00004123"/>
    </source>
</evidence>
<dbReference type="Pfam" id="PF07776">
    <property type="entry name" value="zf-AD"/>
    <property type="match status" value="1"/>
</dbReference>
<feature type="binding site" evidence="8">
    <location>
        <position position="102"/>
    </location>
    <ligand>
        <name>Zn(2+)</name>
        <dbReference type="ChEBI" id="CHEBI:29105"/>
    </ligand>
</feature>